<proteinExistence type="predicted"/>
<keyword evidence="12" id="KW-1185">Reference proteome</keyword>
<dbReference type="GeneID" id="7823407"/>
<dbReference type="PIRSF" id="PIRSF000654">
    <property type="entry name" value="Integrin-linked_kinase"/>
    <property type="match status" value="1"/>
</dbReference>
<dbReference type="InterPro" id="IPR000719">
    <property type="entry name" value="Prot_kinase_dom"/>
</dbReference>
<dbReference type="PROSITE" id="PS00108">
    <property type="entry name" value="PROTEIN_KINASE_ST"/>
    <property type="match status" value="1"/>
</dbReference>
<dbReference type="KEGG" id="tet:TTHERM_00455370"/>
<evidence type="ECO:0000256" key="5">
    <source>
        <dbReference type="ARBA" id="ARBA00022777"/>
    </source>
</evidence>
<evidence type="ECO:0000256" key="3">
    <source>
        <dbReference type="ARBA" id="ARBA00022679"/>
    </source>
</evidence>
<dbReference type="FunFam" id="3.30.200.20:FF:000042">
    <property type="entry name" value="Aurora kinase A"/>
    <property type="match status" value="1"/>
</dbReference>
<accession>I7MM37</accession>
<feature type="cross-link" description="Glycyl lysine isopeptide (Lys-Gly) (interchain with G-Cter in SUMO2)" evidence="9">
    <location>
        <position position="168"/>
    </location>
</feature>
<keyword evidence="4 8" id="KW-0547">Nucleotide-binding</keyword>
<keyword evidence="3" id="KW-0808">Transferase</keyword>
<dbReference type="InterPro" id="IPR008271">
    <property type="entry name" value="Ser/Thr_kinase_AS"/>
</dbReference>
<dbReference type="InterPro" id="IPR001245">
    <property type="entry name" value="Ser-Thr/Tyr_kinase_cat_dom"/>
</dbReference>
<dbReference type="SUPFAM" id="SSF56112">
    <property type="entry name" value="Protein kinase-like (PK-like)"/>
    <property type="match status" value="1"/>
</dbReference>
<sequence length="308" mass="36350">MSKVSNDQSTLLKERANFHQETQGENQLQQQQKKQWSHDDFQRLNYISKGQFGMVWKMKELKSEKIVAVKQINKEDVIKQNMYTNLKREIEIQSHLMHKHIIECYGYYTTDLKVFIILEYAQKGSLSDLIKLKQLNFLSEQQIAKIIYQLATALSYLRERKVLHRDIKLENILIDYNGDVKLGDFGCSVIDFYQKGRSTFCGTVDYLSPEILSIKQQGVEADVWALGVVFYELLYQAPPFQGEDKLQKMNNIYDQKWSFLDNQRQISNQAKNLLLQLLNPDKEKRFKPHQIIESEYIKKYYDPSVQII</sequence>
<evidence type="ECO:0000256" key="4">
    <source>
        <dbReference type="ARBA" id="ARBA00022741"/>
    </source>
</evidence>
<dbReference type="InParanoid" id="I7MM37"/>
<dbReference type="PANTHER" id="PTHR24350">
    <property type="entry name" value="SERINE/THREONINE-PROTEIN KINASE IAL-RELATED"/>
    <property type="match status" value="1"/>
</dbReference>
<dbReference type="PRINTS" id="PR00109">
    <property type="entry name" value="TYRKINASE"/>
</dbReference>
<dbReference type="STRING" id="312017.I7MM37"/>
<evidence type="ECO:0000313" key="11">
    <source>
        <dbReference type="EMBL" id="EAS03898.3"/>
    </source>
</evidence>
<feature type="binding site" evidence="8">
    <location>
        <position position="70"/>
    </location>
    <ligand>
        <name>ATP</name>
        <dbReference type="ChEBI" id="CHEBI:30616"/>
    </ligand>
</feature>
<evidence type="ECO:0000256" key="6">
    <source>
        <dbReference type="ARBA" id="ARBA00022840"/>
    </source>
</evidence>
<evidence type="ECO:0000313" key="12">
    <source>
        <dbReference type="Proteomes" id="UP000009168"/>
    </source>
</evidence>
<feature type="binding site" evidence="8">
    <location>
        <begin position="170"/>
        <end position="171"/>
    </location>
    <ligand>
        <name>ATP</name>
        <dbReference type="ChEBI" id="CHEBI:30616"/>
    </ligand>
</feature>
<comment type="subunit">
    <text evidence="1">Monomer.</text>
</comment>
<feature type="binding site" evidence="8">
    <location>
        <position position="184"/>
    </location>
    <ligand>
        <name>ATP</name>
        <dbReference type="ChEBI" id="CHEBI:30616"/>
    </ligand>
</feature>
<keyword evidence="5 11" id="KW-0418">Kinase</keyword>
<evidence type="ECO:0000256" key="8">
    <source>
        <dbReference type="PIRSR" id="PIRSR630616-2"/>
    </source>
</evidence>
<dbReference type="RefSeq" id="XP_001024143.3">
    <property type="nucleotide sequence ID" value="XM_001024143.3"/>
</dbReference>
<dbReference type="eggNOG" id="KOG0580">
    <property type="taxonomic scope" value="Eukaryota"/>
</dbReference>
<dbReference type="SMART" id="SM00220">
    <property type="entry name" value="S_TKc"/>
    <property type="match status" value="1"/>
</dbReference>
<dbReference type="Proteomes" id="UP000009168">
    <property type="component" value="Unassembled WGS sequence"/>
</dbReference>
<feature type="domain" description="Protein kinase" evidence="10">
    <location>
        <begin position="41"/>
        <end position="297"/>
    </location>
</feature>
<evidence type="ECO:0000256" key="2">
    <source>
        <dbReference type="ARBA" id="ARBA00022527"/>
    </source>
</evidence>
<dbReference type="Pfam" id="PF00069">
    <property type="entry name" value="Pkinase"/>
    <property type="match status" value="1"/>
</dbReference>
<feature type="binding site" evidence="8">
    <location>
        <begin position="119"/>
        <end position="121"/>
    </location>
    <ligand>
        <name>ATP</name>
        <dbReference type="ChEBI" id="CHEBI:30616"/>
    </ligand>
</feature>
<protein>
    <submittedName>
        <fullName evidence="11">Serine/Threonine kinase domain protein</fullName>
    </submittedName>
</protein>
<organism evidence="11 12">
    <name type="scientific">Tetrahymena thermophila (strain SB210)</name>
    <dbReference type="NCBI Taxonomy" id="312017"/>
    <lineage>
        <taxon>Eukaryota</taxon>
        <taxon>Sar</taxon>
        <taxon>Alveolata</taxon>
        <taxon>Ciliophora</taxon>
        <taxon>Intramacronucleata</taxon>
        <taxon>Oligohymenophorea</taxon>
        <taxon>Hymenostomatida</taxon>
        <taxon>Tetrahymenina</taxon>
        <taxon>Tetrahymenidae</taxon>
        <taxon>Tetrahymena</taxon>
    </lineage>
</organism>
<evidence type="ECO:0000259" key="10">
    <source>
        <dbReference type="PROSITE" id="PS50011"/>
    </source>
</evidence>
<dbReference type="OrthoDB" id="377346at2759"/>
<evidence type="ECO:0000256" key="7">
    <source>
        <dbReference type="PIRSR" id="PIRSR630616-1"/>
    </source>
</evidence>
<dbReference type="InterPro" id="IPR011009">
    <property type="entry name" value="Kinase-like_dom_sf"/>
</dbReference>
<name>I7MM37_TETTS</name>
<evidence type="ECO:0000256" key="9">
    <source>
        <dbReference type="PIRSR" id="PIRSR630616-3"/>
    </source>
</evidence>
<dbReference type="EMBL" id="GG662464">
    <property type="protein sequence ID" value="EAS03898.3"/>
    <property type="molecule type" value="Genomic_DNA"/>
</dbReference>
<keyword evidence="6 8" id="KW-0067">ATP-binding</keyword>
<dbReference type="Gene3D" id="1.10.510.10">
    <property type="entry name" value="Transferase(Phosphotransferase) domain 1"/>
    <property type="match status" value="1"/>
</dbReference>
<gene>
    <name evidence="11" type="ORF">TTHERM_00455370</name>
</gene>
<dbReference type="GO" id="GO:0005524">
    <property type="term" value="F:ATP binding"/>
    <property type="evidence" value="ECO:0007669"/>
    <property type="project" value="UniProtKB-KW"/>
</dbReference>
<dbReference type="FunFam" id="1.10.510.10:FF:000571">
    <property type="entry name" value="Maternal embryonic leucine zipper kinase"/>
    <property type="match status" value="1"/>
</dbReference>
<dbReference type="InterPro" id="IPR030616">
    <property type="entry name" value="Aur-like"/>
</dbReference>
<dbReference type="GO" id="GO:0004674">
    <property type="term" value="F:protein serine/threonine kinase activity"/>
    <property type="evidence" value="ECO:0007669"/>
    <property type="project" value="UniProtKB-KW"/>
</dbReference>
<evidence type="ECO:0000256" key="1">
    <source>
        <dbReference type="ARBA" id="ARBA00011245"/>
    </source>
</evidence>
<reference evidence="12" key="1">
    <citation type="journal article" date="2006" name="PLoS Biol.">
        <title>Macronuclear genome sequence of the ciliate Tetrahymena thermophila, a model eukaryote.</title>
        <authorList>
            <person name="Eisen J.A."/>
            <person name="Coyne R.S."/>
            <person name="Wu M."/>
            <person name="Wu D."/>
            <person name="Thiagarajan M."/>
            <person name="Wortman J.R."/>
            <person name="Badger J.H."/>
            <person name="Ren Q."/>
            <person name="Amedeo P."/>
            <person name="Jones K.M."/>
            <person name="Tallon L.J."/>
            <person name="Delcher A.L."/>
            <person name="Salzberg S.L."/>
            <person name="Silva J.C."/>
            <person name="Haas B.J."/>
            <person name="Majoros W.H."/>
            <person name="Farzad M."/>
            <person name="Carlton J.M."/>
            <person name="Smith R.K. Jr."/>
            <person name="Garg J."/>
            <person name="Pearlman R.E."/>
            <person name="Karrer K.M."/>
            <person name="Sun L."/>
            <person name="Manning G."/>
            <person name="Elde N.C."/>
            <person name="Turkewitz A.P."/>
            <person name="Asai D.J."/>
            <person name="Wilkes D.E."/>
            <person name="Wang Y."/>
            <person name="Cai H."/>
            <person name="Collins K."/>
            <person name="Stewart B.A."/>
            <person name="Lee S.R."/>
            <person name="Wilamowska K."/>
            <person name="Weinberg Z."/>
            <person name="Ruzzo W.L."/>
            <person name="Wloga D."/>
            <person name="Gaertig J."/>
            <person name="Frankel J."/>
            <person name="Tsao C.-C."/>
            <person name="Gorovsky M.A."/>
            <person name="Keeling P.J."/>
            <person name="Waller R.F."/>
            <person name="Patron N.J."/>
            <person name="Cherry J.M."/>
            <person name="Stover N.A."/>
            <person name="Krieger C.J."/>
            <person name="del Toro C."/>
            <person name="Ryder H.F."/>
            <person name="Williamson S.C."/>
            <person name="Barbeau R.A."/>
            <person name="Hamilton E.P."/>
            <person name="Orias E."/>
        </authorList>
    </citation>
    <scope>NUCLEOTIDE SEQUENCE [LARGE SCALE GENOMIC DNA]</scope>
    <source>
        <strain evidence="12">SB210</strain>
    </source>
</reference>
<dbReference type="PROSITE" id="PS50011">
    <property type="entry name" value="PROTEIN_KINASE_DOM"/>
    <property type="match status" value="1"/>
</dbReference>
<keyword evidence="2" id="KW-0723">Serine/threonine-protein kinase</keyword>
<feature type="active site" description="Proton acceptor" evidence="7">
    <location>
        <position position="166"/>
    </location>
</feature>
<dbReference type="AlphaFoldDB" id="I7MM37"/>